<gene>
    <name evidence="2" type="ORF">AREALGSMS7_00891</name>
</gene>
<evidence type="ECO:0008006" key="4">
    <source>
        <dbReference type="Google" id="ProtNLM"/>
    </source>
</evidence>
<dbReference type="Proteomes" id="UP000204551">
    <property type="component" value="Chromosome"/>
</dbReference>
<feature type="chain" id="PRO_5012307483" description="Beta-lactamase-inhibitor-like, PepSY-like" evidence="1">
    <location>
        <begin position="20"/>
        <end position="100"/>
    </location>
</feature>
<dbReference type="Gene3D" id="3.40.1420.30">
    <property type="match status" value="1"/>
</dbReference>
<dbReference type="SUPFAM" id="SSF160574">
    <property type="entry name" value="BT0923-like"/>
    <property type="match status" value="1"/>
</dbReference>
<protein>
    <recommendedName>
        <fullName evidence="4">Beta-lactamase-inhibitor-like, PepSY-like</fullName>
    </recommendedName>
</protein>
<dbReference type="STRING" id="616991.GCA_000733925_03999"/>
<dbReference type="EMBL" id="CP022515">
    <property type="protein sequence ID" value="ASO04370.1"/>
    <property type="molecule type" value="Genomic_DNA"/>
</dbReference>
<accession>A0A221USZ2</accession>
<evidence type="ECO:0000256" key="1">
    <source>
        <dbReference type="SAM" id="SignalP"/>
    </source>
</evidence>
<reference evidence="2 3" key="1">
    <citation type="submission" date="2017-07" db="EMBL/GenBank/DDBJ databases">
        <title>Genome Sequence of Arenibacter algicola Strain SMS7 Isolated from a culture of the Diatom Skeletonema marinoi.</title>
        <authorList>
            <person name="Topel M."/>
            <person name="Pinder M.I.M."/>
            <person name="Johansson O.N."/>
            <person name="Kourtchenko O."/>
            <person name="Godhe A."/>
            <person name="Clarke A.K."/>
        </authorList>
    </citation>
    <scope>NUCLEOTIDE SEQUENCE [LARGE SCALE GENOMIC DNA]</scope>
    <source>
        <strain evidence="2 3">SMS7</strain>
    </source>
</reference>
<dbReference type="AlphaFoldDB" id="A0A221USZ2"/>
<feature type="signal peptide" evidence="1">
    <location>
        <begin position="1"/>
        <end position="19"/>
    </location>
</feature>
<organism evidence="2 3">
    <name type="scientific">Arenibacter algicola</name>
    <dbReference type="NCBI Taxonomy" id="616991"/>
    <lineage>
        <taxon>Bacteria</taxon>
        <taxon>Pseudomonadati</taxon>
        <taxon>Bacteroidota</taxon>
        <taxon>Flavobacteriia</taxon>
        <taxon>Flavobacteriales</taxon>
        <taxon>Flavobacteriaceae</taxon>
        <taxon>Arenibacter</taxon>
    </lineage>
</organism>
<dbReference type="KEGG" id="aalg:AREALGSMS7_00891"/>
<dbReference type="eggNOG" id="ENOG5032Y3T">
    <property type="taxonomic scope" value="Bacteria"/>
</dbReference>
<evidence type="ECO:0000313" key="2">
    <source>
        <dbReference type="EMBL" id="ASO04370.1"/>
    </source>
</evidence>
<evidence type="ECO:0000313" key="3">
    <source>
        <dbReference type="Proteomes" id="UP000204551"/>
    </source>
</evidence>
<name>A0A221USZ2_9FLAO</name>
<keyword evidence="1" id="KW-0732">Signal</keyword>
<dbReference type="RefSeq" id="WP_093980472.1">
    <property type="nucleotide sequence ID" value="NZ_CP022515.1"/>
</dbReference>
<sequence length="100" mass="10792">MKKLFFVAVLSFGSLTAFAQAGEDVALVTTQTAIAQDDFSEIETSDLPEAVATAVSTDYPSGTISKAYVNKQEQYKLEVTLEDGTTGTLYADKDGNWIEL</sequence>
<proteinExistence type="predicted"/>